<dbReference type="Proteomes" id="UP001240236">
    <property type="component" value="Unassembled WGS sequence"/>
</dbReference>
<dbReference type="Gene3D" id="3.40.50.20">
    <property type="match status" value="1"/>
</dbReference>
<protein>
    <submittedName>
        <fullName evidence="2">D-alanine-D-alanine ligase-like ATP-grasp enzyme</fullName>
    </submittedName>
</protein>
<organism evidence="2 3">
    <name type="scientific">Catenuloplanes indicus</name>
    <dbReference type="NCBI Taxonomy" id="137267"/>
    <lineage>
        <taxon>Bacteria</taxon>
        <taxon>Bacillati</taxon>
        <taxon>Actinomycetota</taxon>
        <taxon>Actinomycetes</taxon>
        <taxon>Micromonosporales</taxon>
        <taxon>Micromonosporaceae</taxon>
        <taxon>Catenuloplanes</taxon>
    </lineage>
</organism>
<dbReference type="InterPro" id="IPR016185">
    <property type="entry name" value="PreATP-grasp_dom_sf"/>
</dbReference>
<comment type="caution">
    <text evidence="2">The sequence shown here is derived from an EMBL/GenBank/DDBJ whole genome shotgun (WGS) entry which is preliminary data.</text>
</comment>
<proteinExistence type="predicted"/>
<reference evidence="2 3" key="1">
    <citation type="submission" date="2023-07" db="EMBL/GenBank/DDBJ databases">
        <title>Sequencing the genomes of 1000 actinobacteria strains.</title>
        <authorList>
            <person name="Klenk H.-P."/>
        </authorList>
    </citation>
    <scope>NUCLEOTIDE SEQUENCE [LARGE SCALE GENOMIC DNA]</scope>
    <source>
        <strain evidence="2 3">DSM 44709</strain>
    </source>
</reference>
<feature type="domain" description="D-alanine--D-alanine ligase C-terminal" evidence="1">
    <location>
        <begin position="128"/>
        <end position="194"/>
    </location>
</feature>
<dbReference type="Pfam" id="PF07478">
    <property type="entry name" value="Dala_Dala_lig_C"/>
    <property type="match status" value="1"/>
</dbReference>
<dbReference type="Gene3D" id="3.30.470.20">
    <property type="entry name" value="ATP-grasp fold, B domain"/>
    <property type="match status" value="2"/>
</dbReference>
<dbReference type="AlphaFoldDB" id="A0AAE3W498"/>
<evidence type="ECO:0000313" key="3">
    <source>
        <dbReference type="Proteomes" id="UP001240236"/>
    </source>
</evidence>
<keyword evidence="2" id="KW-0436">Ligase</keyword>
<sequence>MNDGQPGADALVAALDPGEFEVTPVEIHDAGAAPGIAGAAAGAIAGADVVLPGRRVEVLGLLEMAGIPYAGSGTLASAIGADRAFTRQLATAAGIPVAAGQTAGGHRFACGLLADDPEPACPDGVPDSVRRLVRAVRVAFDLAGPAVVTVLVPPAGDVCLDEIDAMPDLAPGAALAEAWSAAGLRYPALIDRVVRTALRRGPGLH</sequence>
<accession>A0AAE3W498</accession>
<gene>
    <name evidence="2" type="ORF">J2S42_005696</name>
</gene>
<evidence type="ECO:0000259" key="1">
    <source>
        <dbReference type="Pfam" id="PF07478"/>
    </source>
</evidence>
<dbReference type="GO" id="GO:0008716">
    <property type="term" value="F:D-alanine-D-alanine ligase activity"/>
    <property type="evidence" value="ECO:0007669"/>
    <property type="project" value="InterPro"/>
</dbReference>
<keyword evidence="3" id="KW-1185">Reference proteome</keyword>
<dbReference type="RefSeq" id="WP_307243973.1">
    <property type="nucleotide sequence ID" value="NZ_JAUSUZ010000001.1"/>
</dbReference>
<dbReference type="SUPFAM" id="SSF52440">
    <property type="entry name" value="PreATP-grasp domain"/>
    <property type="match status" value="1"/>
</dbReference>
<evidence type="ECO:0000313" key="2">
    <source>
        <dbReference type="EMBL" id="MDQ0369027.1"/>
    </source>
</evidence>
<dbReference type="EMBL" id="JAUSUZ010000001">
    <property type="protein sequence ID" value="MDQ0369027.1"/>
    <property type="molecule type" value="Genomic_DNA"/>
</dbReference>
<name>A0AAE3W498_9ACTN</name>
<dbReference type="PANTHER" id="PTHR23132:SF23">
    <property type="entry name" value="D-ALANINE--D-ALANINE LIGASE B"/>
    <property type="match status" value="1"/>
</dbReference>
<dbReference type="InterPro" id="IPR011095">
    <property type="entry name" value="Dala_Dala_lig_C"/>
</dbReference>
<dbReference type="PANTHER" id="PTHR23132">
    <property type="entry name" value="D-ALANINE--D-ALANINE LIGASE"/>
    <property type="match status" value="1"/>
</dbReference>